<accession>A0A4R7UEY9</accession>
<dbReference type="AlphaFoldDB" id="A0A4R7UEY9"/>
<comment type="caution">
    <text evidence="2">The sequence shown here is derived from an EMBL/GenBank/DDBJ whole genome shotgun (WGS) entry which is preliminary data.</text>
</comment>
<dbReference type="RefSeq" id="WP_134110299.1">
    <property type="nucleotide sequence ID" value="NZ_SOCN01000001.1"/>
</dbReference>
<feature type="transmembrane region" description="Helical" evidence="1">
    <location>
        <begin position="164"/>
        <end position="183"/>
    </location>
</feature>
<name>A0A4R7UEY9_9BACT</name>
<gene>
    <name evidence="2" type="ORF">BCF59_0165</name>
</gene>
<feature type="transmembrane region" description="Helical" evidence="1">
    <location>
        <begin position="12"/>
        <end position="33"/>
    </location>
</feature>
<dbReference type="Proteomes" id="UP000295757">
    <property type="component" value="Unassembled WGS sequence"/>
</dbReference>
<keyword evidence="3" id="KW-1185">Reference proteome</keyword>
<protein>
    <submittedName>
        <fullName evidence="2">Uncharacterized protein</fullName>
    </submittedName>
</protein>
<evidence type="ECO:0000313" key="3">
    <source>
        <dbReference type="Proteomes" id="UP000295757"/>
    </source>
</evidence>
<dbReference type="EMBL" id="SOCN01000001">
    <property type="protein sequence ID" value="TDV24214.1"/>
    <property type="molecule type" value="Genomic_DNA"/>
</dbReference>
<keyword evidence="1" id="KW-0812">Transmembrane</keyword>
<keyword evidence="1" id="KW-1133">Transmembrane helix</keyword>
<proteinExistence type="predicted"/>
<sequence length="224" mass="25892">MKKKIVLQQNYLARKALLAVITFFFVCIVVLQATLFTRFYQQMQAEYYYLLNSDGAVNLTVQQIYDASPSYQIREMFWILNSLTIFFSLISIMILTYMQVIIYTNKGNADSNFMLLFWIIPLVFILLFFVNALKPAKTFLTTYAPTDYGLKPISIGELGEINYITSYIAMALAFVNIVFIIMAKKRFGFVSKDKIIATKPHSVEDLRIRIDQLLENQQSNSKLS</sequence>
<reference evidence="2 3" key="1">
    <citation type="submission" date="2019-03" db="EMBL/GenBank/DDBJ databases">
        <title>Genomic Encyclopedia of Archaeal and Bacterial Type Strains, Phase II (KMG-II): from individual species to whole genera.</title>
        <authorList>
            <person name="Goeker M."/>
        </authorList>
    </citation>
    <scope>NUCLEOTIDE SEQUENCE [LARGE SCALE GENOMIC DNA]</scope>
    <source>
        <strain evidence="2 3">ATCC 35214</strain>
    </source>
</reference>
<feature type="transmembrane region" description="Helical" evidence="1">
    <location>
        <begin position="115"/>
        <end position="133"/>
    </location>
</feature>
<evidence type="ECO:0000313" key="2">
    <source>
        <dbReference type="EMBL" id="TDV24214.1"/>
    </source>
</evidence>
<keyword evidence="1" id="KW-0472">Membrane</keyword>
<feature type="transmembrane region" description="Helical" evidence="1">
    <location>
        <begin position="78"/>
        <end position="103"/>
    </location>
</feature>
<organism evidence="2 3">
    <name type="scientific">Mycoplasmopsis mustelae</name>
    <dbReference type="NCBI Taxonomy" id="171289"/>
    <lineage>
        <taxon>Bacteria</taxon>
        <taxon>Bacillati</taxon>
        <taxon>Mycoplasmatota</taxon>
        <taxon>Mycoplasmoidales</taxon>
        <taxon>Metamycoplasmataceae</taxon>
        <taxon>Mycoplasmopsis</taxon>
    </lineage>
</organism>
<evidence type="ECO:0000256" key="1">
    <source>
        <dbReference type="SAM" id="Phobius"/>
    </source>
</evidence>
<dbReference type="OrthoDB" id="401348at2"/>